<accession>A0AAV4F866</accession>
<gene>
    <name evidence="2" type="ORF">ElyMa_003757500</name>
</gene>
<evidence type="ECO:0000313" key="3">
    <source>
        <dbReference type="Proteomes" id="UP000762676"/>
    </source>
</evidence>
<feature type="region of interest" description="Disordered" evidence="1">
    <location>
        <begin position="123"/>
        <end position="143"/>
    </location>
</feature>
<dbReference type="AlphaFoldDB" id="A0AAV4F866"/>
<organism evidence="2 3">
    <name type="scientific">Elysia marginata</name>
    <dbReference type="NCBI Taxonomy" id="1093978"/>
    <lineage>
        <taxon>Eukaryota</taxon>
        <taxon>Metazoa</taxon>
        <taxon>Spiralia</taxon>
        <taxon>Lophotrochozoa</taxon>
        <taxon>Mollusca</taxon>
        <taxon>Gastropoda</taxon>
        <taxon>Heterobranchia</taxon>
        <taxon>Euthyneura</taxon>
        <taxon>Panpulmonata</taxon>
        <taxon>Sacoglossa</taxon>
        <taxon>Placobranchoidea</taxon>
        <taxon>Plakobranchidae</taxon>
        <taxon>Elysia</taxon>
    </lineage>
</organism>
<name>A0AAV4F866_9GAST</name>
<comment type="caution">
    <text evidence="2">The sequence shown here is derived from an EMBL/GenBank/DDBJ whole genome shotgun (WGS) entry which is preliminary data.</text>
</comment>
<evidence type="ECO:0000313" key="2">
    <source>
        <dbReference type="EMBL" id="GFR69464.1"/>
    </source>
</evidence>
<proteinExistence type="predicted"/>
<feature type="region of interest" description="Disordered" evidence="1">
    <location>
        <begin position="43"/>
        <end position="62"/>
    </location>
</feature>
<feature type="compositionally biased region" description="Basic and acidic residues" evidence="1">
    <location>
        <begin position="48"/>
        <end position="61"/>
    </location>
</feature>
<sequence>MNVIPRCIQDQVIRLTRKYVVELQEGDEGASYSGRVDRFRCRGGWSSPEREHRPCRDRSEGRASCLEGYDGYARTRYVSPERRTGRGVQLLVQEAVHSMIHNVPGVVENVEDEQLEPKLSGIQEEEAKRSNTINSESPWGGRC</sequence>
<protein>
    <submittedName>
        <fullName evidence="2">Uncharacterized protein</fullName>
    </submittedName>
</protein>
<keyword evidence="3" id="KW-1185">Reference proteome</keyword>
<dbReference type="EMBL" id="BMAT01007711">
    <property type="protein sequence ID" value="GFR69464.1"/>
    <property type="molecule type" value="Genomic_DNA"/>
</dbReference>
<evidence type="ECO:0000256" key="1">
    <source>
        <dbReference type="SAM" id="MobiDB-lite"/>
    </source>
</evidence>
<dbReference type="Proteomes" id="UP000762676">
    <property type="component" value="Unassembled WGS sequence"/>
</dbReference>
<reference evidence="2 3" key="1">
    <citation type="journal article" date="2021" name="Elife">
        <title>Chloroplast acquisition without the gene transfer in kleptoplastic sea slugs, Plakobranchus ocellatus.</title>
        <authorList>
            <person name="Maeda T."/>
            <person name="Takahashi S."/>
            <person name="Yoshida T."/>
            <person name="Shimamura S."/>
            <person name="Takaki Y."/>
            <person name="Nagai Y."/>
            <person name="Toyoda A."/>
            <person name="Suzuki Y."/>
            <person name="Arimoto A."/>
            <person name="Ishii H."/>
            <person name="Satoh N."/>
            <person name="Nishiyama T."/>
            <person name="Hasebe M."/>
            <person name="Maruyama T."/>
            <person name="Minagawa J."/>
            <person name="Obokata J."/>
            <person name="Shigenobu S."/>
        </authorList>
    </citation>
    <scope>NUCLEOTIDE SEQUENCE [LARGE SCALE GENOMIC DNA]</scope>
</reference>